<protein>
    <submittedName>
        <fullName evidence="6">Putative ATPase</fullName>
    </submittedName>
</protein>
<proteinExistence type="predicted"/>
<dbReference type="SUPFAM" id="SSF48452">
    <property type="entry name" value="TPR-like"/>
    <property type="match status" value="1"/>
</dbReference>
<evidence type="ECO:0000259" key="5">
    <source>
        <dbReference type="PROSITE" id="PS50043"/>
    </source>
</evidence>
<feature type="domain" description="HTH luxR-type" evidence="5">
    <location>
        <begin position="1019"/>
        <end position="1084"/>
    </location>
</feature>
<dbReference type="Gene3D" id="3.40.50.300">
    <property type="entry name" value="P-loop containing nucleotide triphosphate hydrolases"/>
    <property type="match status" value="1"/>
</dbReference>
<organism evidence="6 7">
    <name type="scientific">Nocardia neocaledoniensis</name>
    <dbReference type="NCBI Taxonomy" id="236511"/>
    <lineage>
        <taxon>Bacteria</taxon>
        <taxon>Bacillati</taxon>
        <taxon>Actinomycetota</taxon>
        <taxon>Actinomycetes</taxon>
        <taxon>Mycobacteriales</taxon>
        <taxon>Nocardiaceae</taxon>
        <taxon>Nocardia</taxon>
    </lineage>
</organism>
<dbReference type="InterPro" id="IPR000792">
    <property type="entry name" value="Tscrpt_reg_LuxR_C"/>
</dbReference>
<dbReference type="InterPro" id="IPR036388">
    <property type="entry name" value="WH-like_DNA-bd_sf"/>
</dbReference>
<dbReference type="SUPFAM" id="SSF52540">
    <property type="entry name" value="P-loop containing nucleoside triphosphate hydrolases"/>
    <property type="match status" value="1"/>
</dbReference>
<dbReference type="Proteomes" id="UP000246410">
    <property type="component" value="Unassembled WGS sequence"/>
</dbReference>
<keyword evidence="3" id="KW-0804">Transcription</keyword>
<dbReference type="InterPro" id="IPR041664">
    <property type="entry name" value="AAA_16"/>
</dbReference>
<feature type="compositionally biased region" description="Basic and acidic residues" evidence="4">
    <location>
        <begin position="88"/>
        <end position="98"/>
    </location>
</feature>
<keyword evidence="2" id="KW-0238">DNA-binding</keyword>
<name>A0A317N4R6_9NOCA</name>
<gene>
    <name evidence="6" type="ORF">DFR69_11428</name>
</gene>
<evidence type="ECO:0000313" key="6">
    <source>
        <dbReference type="EMBL" id="PWV70062.1"/>
    </source>
</evidence>
<keyword evidence="1" id="KW-0805">Transcription regulation</keyword>
<dbReference type="PROSITE" id="PS50043">
    <property type="entry name" value="HTH_LUXR_2"/>
    <property type="match status" value="1"/>
</dbReference>
<dbReference type="PRINTS" id="PR00038">
    <property type="entry name" value="HTHLUXR"/>
</dbReference>
<dbReference type="SMART" id="SM00421">
    <property type="entry name" value="HTH_LUXR"/>
    <property type="match status" value="1"/>
</dbReference>
<dbReference type="EMBL" id="QGTL01000014">
    <property type="protein sequence ID" value="PWV70062.1"/>
    <property type="molecule type" value="Genomic_DNA"/>
</dbReference>
<comment type="caution">
    <text evidence="6">The sequence shown here is derived from an EMBL/GenBank/DDBJ whole genome shotgun (WGS) entry which is preliminary data.</text>
</comment>
<dbReference type="Pfam" id="PF13191">
    <property type="entry name" value="AAA_16"/>
    <property type="match status" value="1"/>
</dbReference>
<reference evidence="6 7" key="1">
    <citation type="submission" date="2018-05" db="EMBL/GenBank/DDBJ databases">
        <title>Genomic Encyclopedia of Type Strains, Phase IV (KMG-IV): sequencing the most valuable type-strain genomes for metagenomic binning, comparative biology and taxonomic classification.</title>
        <authorList>
            <person name="Goeker M."/>
        </authorList>
    </citation>
    <scope>NUCLEOTIDE SEQUENCE [LARGE SCALE GENOMIC DNA]</scope>
    <source>
        <strain evidence="6 7">DSM 44717</strain>
    </source>
</reference>
<feature type="region of interest" description="Disordered" evidence="4">
    <location>
        <begin position="82"/>
        <end position="114"/>
    </location>
</feature>
<dbReference type="InterPro" id="IPR016032">
    <property type="entry name" value="Sig_transdc_resp-reg_C-effctor"/>
</dbReference>
<dbReference type="InterPro" id="IPR027417">
    <property type="entry name" value="P-loop_NTPase"/>
</dbReference>
<dbReference type="RefSeq" id="WP_110040760.1">
    <property type="nucleotide sequence ID" value="NZ_QGTL01000014.1"/>
</dbReference>
<dbReference type="CDD" id="cd06170">
    <property type="entry name" value="LuxR_C_like"/>
    <property type="match status" value="1"/>
</dbReference>
<dbReference type="SUPFAM" id="SSF46894">
    <property type="entry name" value="C-terminal effector domain of the bipartite response regulators"/>
    <property type="match status" value="1"/>
</dbReference>
<dbReference type="Gene3D" id="1.10.10.10">
    <property type="entry name" value="Winged helix-like DNA-binding domain superfamily/Winged helix DNA-binding domain"/>
    <property type="match status" value="1"/>
</dbReference>
<dbReference type="GO" id="GO:0006355">
    <property type="term" value="P:regulation of DNA-templated transcription"/>
    <property type="evidence" value="ECO:0007669"/>
    <property type="project" value="InterPro"/>
</dbReference>
<dbReference type="InterPro" id="IPR011990">
    <property type="entry name" value="TPR-like_helical_dom_sf"/>
</dbReference>
<evidence type="ECO:0000256" key="4">
    <source>
        <dbReference type="SAM" id="MobiDB-lite"/>
    </source>
</evidence>
<dbReference type="PANTHER" id="PTHR44688">
    <property type="entry name" value="DNA-BINDING TRANSCRIPTIONAL ACTIVATOR DEVR_DOSR"/>
    <property type="match status" value="1"/>
</dbReference>
<evidence type="ECO:0000256" key="3">
    <source>
        <dbReference type="ARBA" id="ARBA00023163"/>
    </source>
</evidence>
<keyword evidence="7" id="KW-1185">Reference proteome</keyword>
<evidence type="ECO:0000313" key="7">
    <source>
        <dbReference type="Proteomes" id="UP000246410"/>
    </source>
</evidence>
<dbReference type="PROSITE" id="PS00622">
    <property type="entry name" value="HTH_LUXR_1"/>
    <property type="match status" value="1"/>
</dbReference>
<dbReference type="Pfam" id="PF00196">
    <property type="entry name" value="GerE"/>
    <property type="match status" value="1"/>
</dbReference>
<dbReference type="AlphaFoldDB" id="A0A317N4R6"/>
<evidence type="ECO:0000256" key="1">
    <source>
        <dbReference type="ARBA" id="ARBA00023015"/>
    </source>
</evidence>
<dbReference type="PANTHER" id="PTHR44688:SF16">
    <property type="entry name" value="DNA-BINDING TRANSCRIPTIONAL ACTIVATOR DEVR_DOSR"/>
    <property type="match status" value="1"/>
</dbReference>
<dbReference type="GO" id="GO:0003677">
    <property type="term" value="F:DNA binding"/>
    <property type="evidence" value="ECO:0007669"/>
    <property type="project" value="UniProtKB-KW"/>
</dbReference>
<evidence type="ECO:0000256" key="2">
    <source>
        <dbReference type="ARBA" id="ARBA00023125"/>
    </source>
</evidence>
<accession>A0A317N4R6</accession>
<sequence length="1088" mass="113114">MIERAFVGRVAELATLTATFTAPETPWLLLVEGPAGIGKSRLIAHFAHTAPCRVLTVTGTEDAQLQPRYLAEDIAEQLADFAAEDDANPDRGRRDGADARSGVAPPRGETVRDRPVRVSAGGGLIGRHGEPAFPRGGQVPSGAEVLADVESARVLRAGLGAAETLLVVDDVQWADSESLRVLAFLIRNRPRRGFRLLLAYRDGGCPPVLARLLRAPRVRSVHLRVPPFTEAEVDGLLPGETRARRARLFSASHGNPLYLSLLAALPDPELERTLRGENPDPASDDYAAVDRTIRAELAELPGTQRTVAQAAAVCGVPPDLELLGTTAGLPEQAVADALDGLVRRGVVVLGAGTVTFVHPLVRTAAYRSAGPGWLTMAHRRAAQALRARDAPMPARAGQLEHAMLGRDEVAGAELRQAAAQVIADAPAASARWLAIAQRIAPSTAAPLADAVALGRALLLSGAATRAGETLDAAAATPGPHQLEALLLAARCARMLGRVDQARSLLARAADLPRRAGDGPVQLELAILEMQDHQDAEGQARLNALFGSAAIEDPAVRAAATALRGIGFLADGRLRAAEQLYPICDQALTALDDLGFREVVHAVPAFGWCAYFLDHDAAGLVHLERAIRVSRRYGRTYAIAELHTVRAYSLAKLGRLDDAIAAADDATAAATTFHYPDLLAFAGAIKLRTLQLTAPPDLVAAQWHAVAALPRPAMRWWRQVVDTTLADTARAMNLPLPDTPPLDRRPGPLHPTHLARAAHAAIADGDLATAADLVRRAEAACGGALATSVDPVVRVPTACGGAADLPTADALLGPMEIVHAGAGEAGSADDLLGPTTAYGEAGEAGSVADLHAPTMAAGTGAAEAGSVADLHAPTMAAGTGAAEAGSVADLHAPTMTAGTGAGKVGTAADLAEPDLEHELFRGSQVGSAAMARADYAAAIGDLAAAARAAELARVAFTRAGMVVNAAQADLFAGIVAGRRGDFGAATSRFASARAIFIAAGAHRLVAETTSAQRRLAGSRPVTGADALTRREREVADLAARGHSNKDIAALLYLSPRTVEDHLSRVLRKLGLTGRAGIARRLDELDSTPA</sequence>